<feature type="transmembrane region" description="Helical" evidence="1">
    <location>
        <begin position="75"/>
        <end position="97"/>
    </location>
</feature>
<accession>A0A1A9ZPE6</accession>
<evidence type="ECO:0000256" key="1">
    <source>
        <dbReference type="SAM" id="Phobius"/>
    </source>
</evidence>
<dbReference type="AlphaFoldDB" id="A0A1A9ZPE6"/>
<protein>
    <submittedName>
        <fullName evidence="2">Uncharacterized protein</fullName>
    </submittedName>
</protein>
<dbReference type="VEuPathDB" id="VectorBase:GPAI020893"/>
<reference evidence="2" key="2">
    <citation type="submission" date="2020-05" db="UniProtKB">
        <authorList>
            <consortium name="EnsemblMetazoa"/>
        </authorList>
    </citation>
    <scope>IDENTIFICATION</scope>
    <source>
        <strain evidence="2">IAEA</strain>
    </source>
</reference>
<keyword evidence="1" id="KW-0472">Membrane</keyword>
<sequence>MFGRHSPAAAGAAAAGGAAAAFVVVATDEEQIEAGQNESLKFLNAFRRIQNEKNEESKSESSELKCYVCALGCDFIIIMMMTMVMVMVMVMMLVIMLKKTDIHVDQSAILKCLWKHEIFEFEIICICRHETNRIKRNGASIVGSGGGKGGGGGGSGGGGGGVGGGIYTYCPLGISEITTIWQKHLSTKQSIAARMTSITFILYRIPLGHSFINYSKNYKRLTLIVL</sequence>
<dbReference type="EnsemblMetazoa" id="GPAI020893-RA">
    <property type="protein sequence ID" value="GPAI020893-PA"/>
    <property type="gene ID" value="GPAI020893"/>
</dbReference>
<organism evidence="2 3">
    <name type="scientific">Glossina pallidipes</name>
    <name type="common">Tsetse fly</name>
    <dbReference type="NCBI Taxonomy" id="7398"/>
    <lineage>
        <taxon>Eukaryota</taxon>
        <taxon>Metazoa</taxon>
        <taxon>Ecdysozoa</taxon>
        <taxon>Arthropoda</taxon>
        <taxon>Hexapoda</taxon>
        <taxon>Insecta</taxon>
        <taxon>Pterygota</taxon>
        <taxon>Neoptera</taxon>
        <taxon>Endopterygota</taxon>
        <taxon>Diptera</taxon>
        <taxon>Brachycera</taxon>
        <taxon>Muscomorpha</taxon>
        <taxon>Hippoboscoidea</taxon>
        <taxon>Glossinidae</taxon>
        <taxon>Glossina</taxon>
    </lineage>
</organism>
<reference evidence="3" key="1">
    <citation type="submission" date="2014-03" db="EMBL/GenBank/DDBJ databases">
        <authorList>
            <person name="Aksoy S."/>
            <person name="Warren W."/>
            <person name="Wilson R.K."/>
        </authorList>
    </citation>
    <scope>NUCLEOTIDE SEQUENCE [LARGE SCALE GENOMIC DNA]</scope>
    <source>
        <strain evidence="3">IAEA</strain>
    </source>
</reference>
<keyword evidence="1" id="KW-0812">Transmembrane</keyword>
<evidence type="ECO:0000313" key="3">
    <source>
        <dbReference type="Proteomes" id="UP000092445"/>
    </source>
</evidence>
<keyword evidence="3" id="KW-1185">Reference proteome</keyword>
<keyword evidence="1" id="KW-1133">Transmembrane helix</keyword>
<evidence type="ECO:0000313" key="2">
    <source>
        <dbReference type="EnsemblMetazoa" id="GPAI020893-PA"/>
    </source>
</evidence>
<proteinExistence type="predicted"/>
<name>A0A1A9ZPE6_GLOPL</name>
<dbReference type="Proteomes" id="UP000092445">
    <property type="component" value="Unassembled WGS sequence"/>
</dbReference>